<evidence type="ECO:0000256" key="5">
    <source>
        <dbReference type="RuleBase" id="RU364054"/>
    </source>
</evidence>
<organism evidence="7 8">
    <name type="scientific">Marasmius tenuissimus</name>
    <dbReference type="NCBI Taxonomy" id="585030"/>
    <lineage>
        <taxon>Eukaryota</taxon>
        <taxon>Fungi</taxon>
        <taxon>Dikarya</taxon>
        <taxon>Basidiomycota</taxon>
        <taxon>Agaricomycotina</taxon>
        <taxon>Agaricomycetes</taxon>
        <taxon>Agaricomycetidae</taxon>
        <taxon>Agaricales</taxon>
        <taxon>Marasmiineae</taxon>
        <taxon>Marasmiaceae</taxon>
        <taxon>Marasmius</taxon>
    </lineage>
</organism>
<keyword evidence="8" id="KW-1185">Reference proteome</keyword>
<dbReference type="PANTHER" id="PTHR13914">
    <property type="entry name" value="PROLINE OXIDASE"/>
    <property type="match status" value="1"/>
</dbReference>
<evidence type="ECO:0000313" key="7">
    <source>
        <dbReference type="EMBL" id="KAL0067989.1"/>
    </source>
</evidence>
<name>A0ABR3A4S1_9AGAR</name>
<keyword evidence="5" id="KW-0285">Flavoprotein</keyword>
<evidence type="ECO:0000256" key="1">
    <source>
        <dbReference type="ARBA" id="ARBA00005869"/>
    </source>
</evidence>
<evidence type="ECO:0000256" key="4">
    <source>
        <dbReference type="ARBA" id="ARBA00023062"/>
    </source>
</evidence>
<dbReference type="Gene3D" id="3.20.20.220">
    <property type="match status" value="1"/>
</dbReference>
<dbReference type="SUPFAM" id="SSF51730">
    <property type="entry name" value="FAD-linked oxidoreductase"/>
    <property type="match status" value="1"/>
</dbReference>
<keyword evidence="3 5" id="KW-0560">Oxidoreductase</keyword>
<accession>A0ABR3A4S1</accession>
<dbReference type="InterPro" id="IPR002872">
    <property type="entry name" value="Proline_DH_dom"/>
</dbReference>
<proteinExistence type="inferred from homology"/>
<dbReference type="InterPro" id="IPR029041">
    <property type="entry name" value="FAD-linked_oxidoreductase-like"/>
</dbReference>
<dbReference type="InterPro" id="IPR015659">
    <property type="entry name" value="Proline_oxidase"/>
</dbReference>
<dbReference type="Pfam" id="PF01619">
    <property type="entry name" value="Pro_dh"/>
    <property type="match status" value="1"/>
</dbReference>
<evidence type="ECO:0000259" key="6">
    <source>
        <dbReference type="Pfam" id="PF01619"/>
    </source>
</evidence>
<feature type="domain" description="Proline dehydrogenase" evidence="6">
    <location>
        <begin position="202"/>
        <end position="572"/>
    </location>
</feature>
<evidence type="ECO:0000256" key="3">
    <source>
        <dbReference type="ARBA" id="ARBA00023002"/>
    </source>
</evidence>
<dbReference type="PANTHER" id="PTHR13914:SF0">
    <property type="entry name" value="PROLINE DEHYDROGENASE 1, MITOCHONDRIAL"/>
    <property type="match status" value="1"/>
</dbReference>
<dbReference type="EC" id="1.5.5.2" evidence="2 5"/>
<gene>
    <name evidence="7" type="ORF">AAF712_004892</name>
</gene>
<sequence length="595" mass="65871">MSSLAFSRIPVRKATPQLRALCRYPVASIPSRTSRIYSGRSTIGRRWASTTSSASGVAMRSSWRRPRSIFGGGLLLLLGIGAFNTFTEPVRADSGDDEDKDDSGKTSDSLSTLVRTYVVYSMCSVPALVDSAPTLLQVFSSMPLIGTIAEALVRITFFDQFVGGDTALETVPLLHTLRASNKGALFAYSIEVDESEATAHSSKKKLTEPIHKRIVNEMIRCIDVAANFEDEVLRGAQTGRRTWVAVKMTALLPEAQSLINLSKYLTDTRSPLPVPFPGCPRSTDLDVLHEHNPTRRGPLTDDDIVALRELYSDLRRICTRAQERGVKIILDAEYSWYQPAIDAMQLALMREFNRAPTSTDVTIPSVQPLIYGTFQAYLRRTPSQLQEAFKDARENGYSLGVKLVRGAYHPHEVAALEAKKAGKSSLSITPEDQPPVWSLKQETDQCYNECAKTLIAAIKEDIQSKSEEQSIGVLFGTHNWTSSRLILSELVGHGIAQEERVEGEKESVVVLGDDVTERLTMGQLYGMNDALSNYLVRRTKSSAPMIIKYVPYGALSEVMPYLSRRAIENKSVLENGTAREERIRAKRAILGKLFG</sequence>
<comment type="catalytic activity">
    <reaction evidence="5">
        <text>L-proline + a quinone = (S)-1-pyrroline-5-carboxylate + a quinol + H(+)</text>
        <dbReference type="Rhea" id="RHEA:23784"/>
        <dbReference type="ChEBI" id="CHEBI:15378"/>
        <dbReference type="ChEBI" id="CHEBI:17388"/>
        <dbReference type="ChEBI" id="CHEBI:24646"/>
        <dbReference type="ChEBI" id="CHEBI:60039"/>
        <dbReference type="ChEBI" id="CHEBI:132124"/>
        <dbReference type="EC" id="1.5.5.2"/>
    </reaction>
</comment>
<protein>
    <recommendedName>
        <fullName evidence="2 5">Proline dehydrogenase</fullName>
        <ecNumber evidence="2 5">1.5.5.2</ecNumber>
    </recommendedName>
</protein>
<keyword evidence="4 5" id="KW-0642">Proline metabolism</keyword>
<evidence type="ECO:0000256" key="2">
    <source>
        <dbReference type="ARBA" id="ARBA00012695"/>
    </source>
</evidence>
<comment type="cofactor">
    <cofactor evidence="5">
        <name>FAD</name>
        <dbReference type="ChEBI" id="CHEBI:57692"/>
    </cofactor>
</comment>
<dbReference type="EMBL" id="JBBXMP010000021">
    <property type="protein sequence ID" value="KAL0067989.1"/>
    <property type="molecule type" value="Genomic_DNA"/>
</dbReference>
<comment type="caution">
    <text evidence="7">The sequence shown here is derived from an EMBL/GenBank/DDBJ whole genome shotgun (WGS) entry which is preliminary data.</text>
</comment>
<comment type="similarity">
    <text evidence="1 5">Belongs to the proline oxidase family.</text>
</comment>
<keyword evidence="5" id="KW-0274">FAD</keyword>
<reference evidence="7 8" key="1">
    <citation type="submission" date="2024-05" db="EMBL/GenBank/DDBJ databases">
        <title>A draft genome resource for the thread blight pathogen Marasmius tenuissimus strain MS-2.</title>
        <authorList>
            <person name="Yulfo-Soto G.E."/>
            <person name="Baruah I.K."/>
            <person name="Amoako-Attah I."/>
            <person name="Bukari Y."/>
            <person name="Meinhardt L.W."/>
            <person name="Bailey B.A."/>
            <person name="Cohen S.P."/>
        </authorList>
    </citation>
    <scope>NUCLEOTIDE SEQUENCE [LARGE SCALE GENOMIC DNA]</scope>
    <source>
        <strain evidence="7 8">MS-2</strain>
    </source>
</reference>
<dbReference type="Proteomes" id="UP001437256">
    <property type="component" value="Unassembled WGS sequence"/>
</dbReference>
<evidence type="ECO:0000313" key="8">
    <source>
        <dbReference type="Proteomes" id="UP001437256"/>
    </source>
</evidence>
<comment type="function">
    <text evidence="5">Converts proline to delta-1-pyrroline-5-carboxylate.</text>
</comment>